<reference evidence="2 3" key="1">
    <citation type="submission" date="2019-01" db="EMBL/GenBank/DDBJ databases">
        <title>Draft genome sequence of Dictyobacter sp. Uno17.</title>
        <authorList>
            <person name="Wang C.M."/>
            <person name="Zheng Y."/>
            <person name="Sakai Y."/>
            <person name="Abe K."/>
            <person name="Yokota A."/>
            <person name="Yabe S."/>
        </authorList>
    </citation>
    <scope>NUCLEOTIDE SEQUENCE [LARGE SCALE GENOMIC DNA]</scope>
    <source>
        <strain evidence="2 3">Uno17</strain>
    </source>
</reference>
<keyword evidence="3" id="KW-1185">Reference proteome</keyword>
<feature type="compositionally biased region" description="Basic and acidic residues" evidence="1">
    <location>
        <begin position="32"/>
        <end position="44"/>
    </location>
</feature>
<organism evidence="2 3">
    <name type="scientific">Dictyobacter arantiisoli</name>
    <dbReference type="NCBI Taxonomy" id="2014874"/>
    <lineage>
        <taxon>Bacteria</taxon>
        <taxon>Bacillati</taxon>
        <taxon>Chloroflexota</taxon>
        <taxon>Ktedonobacteria</taxon>
        <taxon>Ktedonobacterales</taxon>
        <taxon>Dictyobacteraceae</taxon>
        <taxon>Dictyobacter</taxon>
    </lineage>
</organism>
<protein>
    <submittedName>
        <fullName evidence="2">Uncharacterized protein</fullName>
    </submittedName>
</protein>
<name>A0A5A5TID5_9CHLR</name>
<accession>A0A5A5TID5</accession>
<feature type="compositionally biased region" description="Basic and acidic residues" evidence="1">
    <location>
        <begin position="61"/>
        <end position="70"/>
    </location>
</feature>
<dbReference type="EMBL" id="BIXY01000086">
    <property type="protein sequence ID" value="GCF10876.1"/>
    <property type="molecule type" value="Genomic_DNA"/>
</dbReference>
<sequence>MIMPKQPPVNPLLGQNIPPAPGLNNEKPASGENDRTATEEKSKTVSEYNGKMVSGDSAKPLSEHKGKDVSRYNGKTVLGDNDSDVELGEKATIELSLYLRPSQDDKLEDLRRAYKRRVGKKISANEIMRRLIEHASLDDLF</sequence>
<comment type="caution">
    <text evidence="2">The sequence shown here is derived from an EMBL/GenBank/DDBJ whole genome shotgun (WGS) entry which is preliminary data.</text>
</comment>
<evidence type="ECO:0000313" key="2">
    <source>
        <dbReference type="EMBL" id="GCF10876.1"/>
    </source>
</evidence>
<evidence type="ECO:0000313" key="3">
    <source>
        <dbReference type="Proteomes" id="UP000322530"/>
    </source>
</evidence>
<evidence type="ECO:0000256" key="1">
    <source>
        <dbReference type="SAM" id="MobiDB-lite"/>
    </source>
</evidence>
<feature type="compositionally biased region" description="Pro residues" evidence="1">
    <location>
        <begin position="1"/>
        <end position="10"/>
    </location>
</feature>
<proteinExistence type="predicted"/>
<dbReference type="AlphaFoldDB" id="A0A5A5TID5"/>
<feature type="region of interest" description="Disordered" evidence="1">
    <location>
        <begin position="1"/>
        <end position="83"/>
    </location>
</feature>
<dbReference type="Proteomes" id="UP000322530">
    <property type="component" value="Unassembled WGS sequence"/>
</dbReference>
<gene>
    <name evidence="2" type="ORF">KDI_44400</name>
</gene>